<dbReference type="Proteomes" id="UP001359485">
    <property type="component" value="Unassembled WGS sequence"/>
</dbReference>
<comment type="caution">
    <text evidence="1">The sequence shown here is derived from an EMBL/GenBank/DDBJ whole genome shotgun (WGS) entry which is preliminary data.</text>
</comment>
<gene>
    <name evidence="1" type="ORF">RUM44_003267</name>
</gene>
<reference evidence="1 2" key="1">
    <citation type="submission" date="2023-09" db="EMBL/GenBank/DDBJ databases">
        <title>Genomes of two closely related lineages of the louse Polyplax serrata with different host specificities.</title>
        <authorList>
            <person name="Martinu J."/>
            <person name="Tarabai H."/>
            <person name="Stefka J."/>
            <person name="Hypsa V."/>
        </authorList>
    </citation>
    <scope>NUCLEOTIDE SEQUENCE [LARGE SCALE GENOMIC DNA]</scope>
    <source>
        <strain evidence="1">98ZLc_SE</strain>
    </source>
</reference>
<dbReference type="EMBL" id="JAWJWF010000049">
    <property type="protein sequence ID" value="KAK6618886.1"/>
    <property type="molecule type" value="Genomic_DNA"/>
</dbReference>
<evidence type="ECO:0000313" key="2">
    <source>
        <dbReference type="Proteomes" id="UP001359485"/>
    </source>
</evidence>
<accession>A0ABR1AFZ6</accession>
<organism evidence="1 2">
    <name type="scientific">Polyplax serrata</name>
    <name type="common">Common mouse louse</name>
    <dbReference type="NCBI Taxonomy" id="468196"/>
    <lineage>
        <taxon>Eukaryota</taxon>
        <taxon>Metazoa</taxon>
        <taxon>Ecdysozoa</taxon>
        <taxon>Arthropoda</taxon>
        <taxon>Hexapoda</taxon>
        <taxon>Insecta</taxon>
        <taxon>Pterygota</taxon>
        <taxon>Neoptera</taxon>
        <taxon>Paraneoptera</taxon>
        <taxon>Psocodea</taxon>
        <taxon>Troctomorpha</taxon>
        <taxon>Phthiraptera</taxon>
        <taxon>Anoplura</taxon>
        <taxon>Polyplacidae</taxon>
        <taxon>Polyplax</taxon>
    </lineage>
</organism>
<proteinExistence type="predicted"/>
<sequence>MNFEEEKGNGDADLCCTPAVDADYLVTLSTRLATFAAQKKSKIDTGLLLQEGVKKRLQEAREARLGRLSAIKMQHRQILDMVSTLFGIEYKVVEEGVIDDPSHVKLIESLTEEGGRRAVVFLYQEMEPPPAEAGRGLPENTPPFRRIVVTDGSDIPCKDRAIVVYRTKGHINIEQKNVCDVRVKFPENR</sequence>
<evidence type="ECO:0000313" key="1">
    <source>
        <dbReference type="EMBL" id="KAK6618886.1"/>
    </source>
</evidence>
<keyword evidence="2" id="KW-1185">Reference proteome</keyword>
<protein>
    <submittedName>
        <fullName evidence="1">Uncharacterized protein</fullName>
    </submittedName>
</protein>
<name>A0ABR1AFZ6_POLSC</name>